<dbReference type="Proteomes" id="UP001634394">
    <property type="component" value="Unassembled WGS sequence"/>
</dbReference>
<organism evidence="2 3">
    <name type="scientific">Sinanodonta woodiana</name>
    <name type="common">Chinese pond mussel</name>
    <name type="synonym">Anodonta woodiana</name>
    <dbReference type="NCBI Taxonomy" id="1069815"/>
    <lineage>
        <taxon>Eukaryota</taxon>
        <taxon>Metazoa</taxon>
        <taxon>Spiralia</taxon>
        <taxon>Lophotrochozoa</taxon>
        <taxon>Mollusca</taxon>
        <taxon>Bivalvia</taxon>
        <taxon>Autobranchia</taxon>
        <taxon>Heteroconchia</taxon>
        <taxon>Palaeoheterodonta</taxon>
        <taxon>Unionida</taxon>
        <taxon>Unionoidea</taxon>
        <taxon>Unionidae</taxon>
        <taxon>Unioninae</taxon>
        <taxon>Sinanodonta</taxon>
    </lineage>
</organism>
<reference evidence="2 3" key="1">
    <citation type="submission" date="2024-11" db="EMBL/GenBank/DDBJ databases">
        <title>Chromosome-level genome assembly of the freshwater bivalve Anodonta woodiana.</title>
        <authorList>
            <person name="Chen X."/>
        </authorList>
    </citation>
    <scope>NUCLEOTIDE SEQUENCE [LARGE SCALE GENOMIC DNA]</scope>
    <source>
        <strain evidence="2">MN2024</strain>
        <tissue evidence="2">Gills</tissue>
    </source>
</reference>
<evidence type="ECO:0000256" key="1">
    <source>
        <dbReference type="SAM" id="MobiDB-lite"/>
    </source>
</evidence>
<dbReference type="AlphaFoldDB" id="A0ABD3WGS5"/>
<gene>
    <name evidence="2" type="ORF">ACJMK2_039930</name>
</gene>
<evidence type="ECO:0000313" key="3">
    <source>
        <dbReference type="Proteomes" id="UP001634394"/>
    </source>
</evidence>
<accession>A0ABD3WGS5</accession>
<evidence type="ECO:0000313" key="2">
    <source>
        <dbReference type="EMBL" id="KAL3871958.1"/>
    </source>
</evidence>
<dbReference type="EMBL" id="JBJQND010000007">
    <property type="protein sequence ID" value="KAL3871958.1"/>
    <property type="molecule type" value="Genomic_DNA"/>
</dbReference>
<comment type="caution">
    <text evidence="2">The sequence shown here is derived from an EMBL/GenBank/DDBJ whole genome shotgun (WGS) entry which is preliminary data.</text>
</comment>
<name>A0ABD3WGS5_SINWO</name>
<sequence>MSKGVTPNNYNLRSKIDSELLRPSDFTPPSFVSTPKSTAPPQPNQLCFTPTTSLLLETAALYTSPLHPPLSSFQTTLTNATSIITTPVILPQPCIDSRTIAHSASSLPSPNQFVSDFTPIEHSLQPQLSLGPFKEVQVLPKPNEQNVVLEQKTLPEHFFRSNIDSGSNIFHQTGMSSAIKLDVFNGDQSQNPGKWLDHFMQWARFYELS</sequence>
<feature type="region of interest" description="Disordered" evidence="1">
    <location>
        <begin position="21"/>
        <end position="44"/>
    </location>
</feature>
<keyword evidence="3" id="KW-1185">Reference proteome</keyword>
<proteinExistence type="predicted"/>
<protein>
    <submittedName>
        <fullName evidence="2">Uncharacterized protein</fullName>
    </submittedName>
</protein>